<gene>
    <name evidence="1" type="ORF">GV789_27810</name>
</gene>
<evidence type="ECO:0000313" key="2">
    <source>
        <dbReference type="Proteomes" id="UP000468928"/>
    </source>
</evidence>
<accession>A0A6P1DHT5</accession>
<dbReference type="Gene3D" id="1.10.287.1060">
    <property type="entry name" value="ESAT-6-like"/>
    <property type="match status" value="1"/>
</dbReference>
<dbReference type="Pfam" id="PF06013">
    <property type="entry name" value="WXG100"/>
    <property type="match status" value="1"/>
</dbReference>
<dbReference type="AlphaFoldDB" id="A0A6P1DHT5"/>
<reference evidence="1 2" key="1">
    <citation type="submission" date="2020-01" db="EMBL/GenBank/DDBJ databases">
        <title>Genetics and antimicrobial susceptibilities of Nocardia species isolated from the soil; a comparison with species isolated from humans.</title>
        <authorList>
            <person name="Carrasco G."/>
            <person name="Monzon S."/>
            <person name="Sansegundo M."/>
            <person name="Garcia E."/>
            <person name="Garrido N."/>
            <person name="Medina M.J."/>
            <person name="Villalon P."/>
            <person name="Ramirez-Arocha A.C."/>
            <person name="Jimenez P."/>
            <person name="Cuesta I."/>
            <person name="Valdezate S."/>
        </authorList>
    </citation>
    <scope>NUCLEOTIDE SEQUENCE [LARGE SCALE GENOMIC DNA]</scope>
    <source>
        <strain evidence="1 2">CNM20110639</strain>
    </source>
</reference>
<evidence type="ECO:0000313" key="1">
    <source>
        <dbReference type="EMBL" id="NEW48200.1"/>
    </source>
</evidence>
<dbReference type="InterPro" id="IPR036689">
    <property type="entry name" value="ESAT-6-like_sf"/>
</dbReference>
<sequence length="122" mass="12027">MSEGEAPGPSVPGSGVVAVDPAVMSEAATFLGGLAQNLITALREVDADVDTLMGSWKSPAATAFAGGWDEARAGGLEVLDSLGEMAELLGVQGLDFSGTDADLSATVTSAGPGAPSSLSLVY</sequence>
<name>A0A6P1DHT5_9NOCA</name>
<comment type="caution">
    <text evidence="1">The sequence shown here is derived from an EMBL/GenBank/DDBJ whole genome shotgun (WGS) entry which is preliminary data.</text>
</comment>
<organism evidence="1 2">
    <name type="scientific">Nocardia cyriacigeorgica</name>
    <dbReference type="NCBI Taxonomy" id="135487"/>
    <lineage>
        <taxon>Bacteria</taxon>
        <taxon>Bacillati</taxon>
        <taxon>Actinomycetota</taxon>
        <taxon>Actinomycetes</taxon>
        <taxon>Mycobacteriales</taxon>
        <taxon>Nocardiaceae</taxon>
        <taxon>Nocardia</taxon>
    </lineage>
</organism>
<dbReference type="InterPro" id="IPR010310">
    <property type="entry name" value="T7SS_ESAT-6-like"/>
</dbReference>
<proteinExistence type="predicted"/>
<protein>
    <submittedName>
        <fullName evidence="1">WXG100 family type VII secretion target</fullName>
    </submittedName>
</protein>
<dbReference type="EMBL" id="JAAGUZ010000133">
    <property type="protein sequence ID" value="NEW48200.1"/>
    <property type="molecule type" value="Genomic_DNA"/>
</dbReference>
<dbReference type="SUPFAM" id="SSF140453">
    <property type="entry name" value="EsxAB dimer-like"/>
    <property type="match status" value="1"/>
</dbReference>
<dbReference type="RefSeq" id="WP_163830358.1">
    <property type="nucleotide sequence ID" value="NZ_JAAGUZ010000133.1"/>
</dbReference>
<dbReference type="Proteomes" id="UP000468928">
    <property type="component" value="Unassembled WGS sequence"/>
</dbReference>